<organism evidence="3 4">
    <name type="scientific">Ranitomeya imitator</name>
    <name type="common">mimic poison frog</name>
    <dbReference type="NCBI Taxonomy" id="111125"/>
    <lineage>
        <taxon>Eukaryota</taxon>
        <taxon>Metazoa</taxon>
        <taxon>Chordata</taxon>
        <taxon>Craniata</taxon>
        <taxon>Vertebrata</taxon>
        <taxon>Euteleostomi</taxon>
        <taxon>Amphibia</taxon>
        <taxon>Batrachia</taxon>
        <taxon>Anura</taxon>
        <taxon>Neobatrachia</taxon>
        <taxon>Hyloidea</taxon>
        <taxon>Dendrobatidae</taxon>
        <taxon>Dendrobatinae</taxon>
        <taxon>Ranitomeya</taxon>
    </lineage>
</organism>
<evidence type="ECO:0000313" key="4">
    <source>
        <dbReference type="Proteomes" id="UP001176940"/>
    </source>
</evidence>
<dbReference type="PANTHER" id="PTHR20914:SF25">
    <property type="entry name" value="PHOSPHOLIPASE A2 INHIBITOR AND LY6_PLAUR DOMAIN-CONTAINING PROTEIN"/>
    <property type="match status" value="1"/>
</dbReference>
<evidence type="ECO:0000313" key="3">
    <source>
        <dbReference type="EMBL" id="CAJ0947467.1"/>
    </source>
</evidence>
<comment type="subcellular location">
    <subcellularLocation>
        <location evidence="1">Secreted</location>
    </subcellularLocation>
</comment>
<dbReference type="PANTHER" id="PTHR20914">
    <property type="entry name" value="LY6/PLAUR DOMAIN-CONTAINING PROTEIN 8"/>
    <property type="match status" value="1"/>
</dbReference>
<evidence type="ECO:0000256" key="1">
    <source>
        <dbReference type="ARBA" id="ARBA00004613"/>
    </source>
</evidence>
<gene>
    <name evidence="3" type="ORF">RIMI_LOCUS11688172</name>
</gene>
<evidence type="ECO:0008006" key="5">
    <source>
        <dbReference type="Google" id="ProtNLM"/>
    </source>
</evidence>
<reference evidence="3" key="1">
    <citation type="submission" date="2023-07" db="EMBL/GenBank/DDBJ databases">
        <authorList>
            <person name="Stuckert A."/>
        </authorList>
    </citation>
    <scope>NUCLEOTIDE SEQUENCE</scope>
</reference>
<keyword evidence="4" id="KW-1185">Reference proteome</keyword>
<dbReference type="Gene3D" id="2.10.60.10">
    <property type="entry name" value="CD59"/>
    <property type="match status" value="1"/>
</dbReference>
<dbReference type="EMBL" id="CAUEEQ010026751">
    <property type="protein sequence ID" value="CAJ0947467.1"/>
    <property type="molecule type" value="Genomic_DNA"/>
</dbReference>
<name>A0ABN9LTU1_9NEOB</name>
<proteinExistence type="predicted"/>
<dbReference type="InterPro" id="IPR045860">
    <property type="entry name" value="Snake_toxin-like_sf"/>
</dbReference>
<sequence length="400" mass="44400">MECCARIVNLLQSRTVYKKQLIDVLDNHCVKRRDLPAARDISRALFSSAVSHSDSAAEVATQCGRWFRHLAQAHSVRLDTAGSPVKSIATSDRQLKPRALESVRNDRTEHVREVASSQLWTDVSGSVPPEDPTPNSVRAVLRNVKKNDEAVNCTGSLKRYFEYSAKALDTEYLYDPGAQTARRAEENPRSHHSSTMKNLVALFCVISALLTSVESLVCKSCLNRNGDSCNTEEFVNCGDSSRCCTVSGFTRYNSTTTQFIHKGCEHNLPSGQFLRIASEEFVCQSYVNCCEEDNCNPDYYIPVDNEKENGYVCPICYKDHNTKGCVAYTQEKCTGDATLCAEYIGTFFKPDGSAPGTSFKSCANPSGFKNLGACFGIEELKEFSFKQLNQLNHHTINPLP</sequence>
<dbReference type="InterPro" id="IPR050918">
    <property type="entry name" value="CNF-like_PLA2_Inhibitor"/>
</dbReference>
<accession>A0ABN9LTU1</accession>
<evidence type="ECO:0000256" key="2">
    <source>
        <dbReference type="ARBA" id="ARBA00022525"/>
    </source>
</evidence>
<dbReference type="Proteomes" id="UP001176940">
    <property type="component" value="Unassembled WGS sequence"/>
</dbReference>
<protein>
    <recommendedName>
        <fullName evidence="5">Sodefrin-like factor</fullName>
    </recommendedName>
</protein>
<dbReference type="SUPFAM" id="SSF57302">
    <property type="entry name" value="Snake toxin-like"/>
    <property type="match status" value="1"/>
</dbReference>
<comment type="caution">
    <text evidence="3">The sequence shown here is derived from an EMBL/GenBank/DDBJ whole genome shotgun (WGS) entry which is preliminary data.</text>
</comment>
<keyword evidence="2" id="KW-0964">Secreted</keyword>